<dbReference type="GO" id="GO:0005524">
    <property type="term" value="F:ATP binding"/>
    <property type="evidence" value="ECO:0007669"/>
    <property type="project" value="UniProtKB-KW"/>
</dbReference>
<dbReference type="GO" id="GO:0046872">
    <property type="term" value="F:metal ion binding"/>
    <property type="evidence" value="ECO:0007669"/>
    <property type="project" value="UniProtKB-KW"/>
</dbReference>
<evidence type="ECO:0000256" key="4">
    <source>
        <dbReference type="ARBA" id="ARBA00022741"/>
    </source>
</evidence>
<evidence type="ECO:0000256" key="2">
    <source>
        <dbReference type="ARBA" id="ARBA00022598"/>
    </source>
</evidence>
<dbReference type="GO" id="GO:0005737">
    <property type="term" value="C:cytoplasm"/>
    <property type="evidence" value="ECO:0007669"/>
    <property type="project" value="TreeGrafter"/>
</dbReference>
<dbReference type="PANTHER" id="PTHR11136:SF0">
    <property type="entry name" value="DIHYDROFOLATE SYNTHETASE-RELATED"/>
    <property type="match status" value="1"/>
</dbReference>
<dbReference type="GO" id="GO:0008841">
    <property type="term" value="F:dihydrofolate synthase activity"/>
    <property type="evidence" value="ECO:0007669"/>
    <property type="project" value="TreeGrafter"/>
</dbReference>
<dbReference type="AlphaFoldDB" id="A0A1Y4QGA4"/>
<evidence type="ECO:0000256" key="6">
    <source>
        <dbReference type="ARBA" id="ARBA00022842"/>
    </source>
</evidence>
<dbReference type="InterPro" id="IPR013221">
    <property type="entry name" value="Mur_ligase_cen"/>
</dbReference>
<dbReference type="RefSeq" id="WP_087257383.1">
    <property type="nucleotide sequence ID" value="NZ_NFLB01000012.1"/>
</dbReference>
<dbReference type="InterPro" id="IPR018109">
    <property type="entry name" value="Folylpolyglutamate_synth_CS"/>
</dbReference>
<comment type="similarity">
    <text evidence="1">Belongs to the folylpolyglutamate synthase family.</text>
</comment>
<gene>
    <name evidence="8" type="ORF">B5E91_10345</name>
</gene>
<evidence type="ECO:0000256" key="3">
    <source>
        <dbReference type="ARBA" id="ARBA00022723"/>
    </source>
</evidence>
<protein>
    <recommendedName>
        <fullName evidence="7">Mur ligase central domain-containing protein</fullName>
    </recommendedName>
</protein>
<dbReference type="Gene3D" id="3.40.1190.10">
    <property type="entry name" value="Mur-like, catalytic domain"/>
    <property type="match status" value="1"/>
</dbReference>
<dbReference type="PANTHER" id="PTHR11136">
    <property type="entry name" value="FOLYLPOLYGLUTAMATE SYNTHASE-RELATED"/>
    <property type="match status" value="1"/>
</dbReference>
<organism evidence="8 9">
    <name type="scientific">Thomasclavelia spiroformis</name>
    <dbReference type="NCBI Taxonomy" id="29348"/>
    <lineage>
        <taxon>Bacteria</taxon>
        <taxon>Bacillati</taxon>
        <taxon>Bacillota</taxon>
        <taxon>Erysipelotrichia</taxon>
        <taxon>Erysipelotrichales</taxon>
        <taxon>Coprobacillaceae</taxon>
        <taxon>Thomasclavelia</taxon>
    </lineage>
</organism>
<evidence type="ECO:0000313" key="9">
    <source>
        <dbReference type="Proteomes" id="UP000196258"/>
    </source>
</evidence>
<evidence type="ECO:0000313" key="8">
    <source>
        <dbReference type="EMBL" id="OUQ04308.1"/>
    </source>
</evidence>
<name>A0A1Y4QGA4_9FIRM</name>
<keyword evidence="2" id="KW-0436">Ligase</keyword>
<dbReference type="Proteomes" id="UP000196258">
    <property type="component" value="Unassembled WGS sequence"/>
</dbReference>
<keyword evidence="4" id="KW-0547">Nucleotide-binding</keyword>
<evidence type="ECO:0000256" key="1">
    <source>
        <dbReference type="ARBA" id="ARBA00008276"/>
    </source>
</evidence>
<dbReference type="SUPFAM" id="SSF53244">
    <property type="entry name" value="MurD-like peptide ligases, peptide-binding domain"/>
    <property type="match status" value="1"/>
</dbReference>
<comment type="caution">
    <text evidence="8">The sequence shown here is derived from an EMBL/GenBank/DDBJ whole genome shotgun (WGS) entry which is preliminary data.</text>
</comment>
<dbReference type="InterPro" id="IPR036615">
    <property type="entry name" value="Mur_ligase_C_dom_sf"/>
</dbReference>
<keyword evidence="5" id="KW-0067">ATP-binding</keyword>
<reference evidence="9" key="1">
    <citation type="submission" date="2017-04" db="EMBL/GenBank/DDBJ databases">
        <title>Function of individual gut microbiota members based on whole genome sequencing of pure cultures obtained from chicken caecum.</title>
        <authorList>
            <person name="Medvecky M."/>
            <person name="Cejkova D."/>
            <person name="Polansky O."/>
            <person name="Karasova D."/>
            <person name="Kubasova T."/>
            <person name="Cizek A."/>
            <person name="Rychlik I."/>
        </authorList>
    </citation>
    <scope>NUCLEOTIDE SEQUENCE [LARGE SCALE GENOMIC DNA]</scope>
    <source>
        <strain evidence="9">An149</strain>
    </source>
</reference>
<dbReference type="SUPFAM" id="SSF53623">
    <property type="entry name" value="MurD-like peptide ligases, catalytic domain"/>
    <property type="match status" value="1"/>
</dbReference>
<dbReference type="PROSITE" id="PS01012">
    <property type="entry name" value="FOLYLPOLYGLU_SYNT_2"/>
    <property type="match status" value="1"/>
</dbReference>
<sequence length="386" mass="44183">MFNDIKEALDYIESKRVKRTFEQFQEIVTKYGFNVKQKNMIHIAGTNGKGSTVNFIKEILMKHGYTVGTFTSPYMIVHNDRICVNGKMISDDKLLKIINELEDIIKKENLSMFEIDVLIMLRYFDELDLDYRIIETGIGGLCDKTNVIDSICSIITNIGYDHQFMLGNSLDEIAKHKAGIIKPRKPCFTAESNKEIVDIFKQVCKTNGSQLYICDVGNVNYPYVFNCLSNEYVLKTGGSYQVKNAVLAINVCNYLIDLDKELVQQAIDCFNWPGRFEKFGSIYLDGAHNVDGILALKKTLKDQKLEDIVIVFSALSDKDVCEMKALLKEYPLIQVSFDDERLNSDDINYKDILNKLIGNYKNIVVTGSLHFISEVRKYLKENPKIR</sequence>
<dbReference type="GO" id="GO:0004326">
    <property type="term" value="F:tetrahydrofolylpolyglutamate synthase activity"/>
    <property type="evidence" value="ECO:0007669"/>
    <property type="project" value="InterPro"/>
</dbReference>
<evidence type="ECO:0000259" key="7">
    <source>
        <dbReference type="Pfam" id="PF08245"/>
    </source>
</evidence>
<accession>A0A1Y4QGA4</accession>
<keyword evidence="6" id="KW-0460">Magnesium</keyword>
<evidence type="ECO:0000256" key="5">
    <source>
        <dbReference type="ARBA" id="ARBA00022840"/>
    </source>
</evidence>
<feature type="domain" description="Mur ligase central" evidence="7">
    <location>
        <begin position="43"/>
        <end position="207"/>
    </location>
</feature>
<dbReference type="PIRSF" id="PIRSF001563">
    <property type="entry name" value="Folylpolyglu_synth"/>
    <property type="match status" value="1"/>
</dbReference>
<dbReference type="Pfam" id="PF08245">
    <property type="entry name" value="Mur_ligase_M"/>
    <property type="match status" value="1"/>
</dbReference>
<proteinExistence type="inferred from homology"/>
<dbReference type="NCBIfam" id="TIGR01499">
    <property type="entry name" value="folC"/>
    <property type="match status" value="1"/>
</dbReference>
<dbReference type="InterPro" id="IPR036565">
    <property type="entry name" value="Mur-like_cat_sf"/>
</dbReference>
<keyword evidence="3" id="KW-0479">Metal-binding</keyword>
<dbReference type="InterPro" id="IPR001645">
    <property type="entry name" value="Folylpolyglutamate_synth"/>
</dbReference>
<dbReference type="Gene3D" id="3.90.190.20">
    <property type="entry name" value="Mur ligase, C-terminal domain"/>
    <property type="match status" value="1"/>
</dbReference>
<dbReference type="EMBL" id="NFLB01000012">
    <property type="protein sequence ID" value="OUQ04308.1"/>
    <property type="molecule type" value="Genomic_DNA"/>
</dbReference>